<dbReference type="RefSeq" id="WP_344086224.1">
    <property type="nucleotide sequence ID" value="NZ_BAAAPO010000042.1"/>
</dbReference>
<evidence type="ECO:0000313" key="5">
    <source>
        <dbReference type="Proteomes" id="UP001499938"/>
    </source>
</evidence>
<evidence type="ECO:0000256" key="1">
    <source>
        <dbReference type="ARBA" id="ARBA00008954"/>
    </source>
</evidence>
<dbReference type="Proteomes" id="UP001499938">
    <property type="component" value="Unassembled WGS sequence"/>
</dbReference>
<name>A0ABP4Y290_9MICO</name>
<keyword evidence="4" id="KW-0032">Aminotransferase</keyword>
<dbReference type="Gene3D" id="3.90.1150.10">
    <property type="entry name" value="Aspartate Aminotransferase, domain 1"/>
    <property type="match status" value="1"/>
</dbReference>
<keyword evidence="5" id="KW-1185">Reference proteome</keyword>
<accession>A0ABP4Y290</accession>
<reference evidence="5" key="1">
    <citation type="journal article" date="2019" name="Int. J. Syst. Evol. Microbiol.">
        <title>The Global Catalogue of Microorganisms (GCM) 10K type strain sequencing project: providing services to taxonomists for standard genome sequencing and annotation.</title>
        <authorList>
            <consortium name="The Broad Institute Genomics Platform"/>
            <consortium name="The Broad Institute Genome Sequencing Center for Infectious Disease"/>
            <person name="Wu L."/>
            <person name="Ma J."/>
        </authorList>
    </citation>
    <scope>NUCLEOTIDE SEQUENCE [LARGE SCALE GENOMIC DNA]</scope>
    <source>
        <strain evidence="5">JCM 15592</strain>
    </source>
</reference>
<gene>
    <name evidence="4" type="ORF">GCM10009811_26390</name>
</gene>
<evidence type="ECO:0000313" key="4">
    <source>
        <dbReference type="EMBL" id="GAA1801411.1"/>
    </source>
</evidence>
<dbReference type="PANTHER" id="PTHR43094:SF1">
    <property type="entry name" value="AMINOTRANSFERASE CLASS-III"/>
    <property type="match status" value="1"/>
</dbReference>
<comment type="caution">
    <text evidence="4">The sequence shown here is derived from an EMBL/GenBank/DDBJ whole genome shotgun (WGS) entry which is preliminary data.</text>
</comment>
<evidence type="ECO:0000256" key="3">
    <source>
        <dbReference type="RuleBase" id="RU003560"/>
    </source>
</evidence>
<dbReference type="InterPro" id="IPR049704">
    <property type="entry name" value="Aminotrans_3_PPA_site"/>
</dbReference>
<dbReference type="InterPro" id="IPR005814">
    <property type="entry name" value="Aminotrans_3"/>
</dbReference>
<dbReference type="InterPro" id="IPR015421">
    <property type="entry name" value="PyrdxlP-dep_Trfase_major"/>
</dbReference>
<comment type="similarity">
    <text evidence="1 3">Belongs to the class-III pyridoxal-phosphate-dependent aminotransferase family.</text>
</comment>
<keyword evidence="4" id="KW-0808">Transferase</keyword>
<organism evidence="4 5">
    <name type="scientific">Nostocoides veronense</name>
    <dbReference type="NCBI Taxonomy" id="330836"/>
    <lineage>
        <taxon>Bacteria</taxon>
        <taxon>Bacillati</taxon>
        <taxon>Actinomycetota</taxon>
        <taxon>Actinomycetes</taxon>
        <taxon>Micrococcales</taxon>
        <taxon>Intrasporangiaceae</taxon>
        <taxon>Nostocoides</taxon>
    </lineage>
</organism>
<dbReference type="CDD" id="cd00610">
    <property type="entry name" value="OAT_like"/>
    <property type="match status" value="1"/>
</dbReference>
<dbReference type="NCBIfam" id="NF005102">
    <property type="entry name" value="PRK06541.1"/>
    <property type="match status" value="1"/>
</dbReference>
<dbReference type="SUPFAM" id="SSF53383">
    <property type="entry name" value="PLP-dependent transferases"/>
    <property type="match status" value="1"/>
</dbReference>
<dbReference type="PROSITE" id="PS00600">
    <property type="entry name" value="AA_TRANSFER_CLASS_3"/>
    <property type="match status" value="1"/>
</dbReference>
<evidence type="ECO:0000256" key="2">
    <source>
        <dbReference type="ARBA" id="ARBA00022898"/>
    </source>
</evidence>
<dbReference type="InterPro" id="IPR015424">
    <property type="entry name" value="PyrdxlP-dep_Trfase"/>
</dbReference>
<dbReference type="InterPro" id="IPR015422">
    <property type="entry name" value="PyrdxlP-dep_Trfase_small"/>
</dbReference>
<dbReference type="GO" id="GO:0008483">
    <property type="term" value="F:transaminase activity"/>
    <property type="evidence" value="ECO:0007669"/>
    <property type="project" value="UniProtKB-KW"/>
</dbReference>
<sequence>MSTTPAGTAYTDAARDHLWMHFTRHSTFEDGPDGLAGQGVPIIVRGDGHRIWDDQGREYIDALAGLFVTNVGHGRAEIAEAMAAQARELAFFPLWSYAHPRAIELAERLAAYAPGDLSRVFFTTGGGEAVESAWKLAKQYFKLTGRPTKHKVISRTIAYHGTPHGALSLTGITPARIPFEPLVPGAFKVPNTNIYRGPEHLRDDEKAFGRWAADRIEEAILMEGPDTVAAVFLEPVQNSGGCFPPPAGYFERVREICDAYDVLLVSDEVICAFGRIGSIFACKDFGYQPDIITFAKGVTSGYAPLGGMVVSDRLFEPYRSGMTFFPHGYTWGGHPVSCAAAMANLDIFDREGLTDHVHAQAGVFRSTLESLLDLPIVGDVRGAGYFYGIELVKDKQTRETFDAAESERLLRGYLSKALFDAGLYCRADDRGDPVIQLAPPLTIGPAEFEEITSRLRSVLTDAAQFI</sequence>
<dbReference type="Pfam" id="PF00202">
    <property type="entry name" value="Aminotran_3"/>
    <property type="match status" value="1"/>
</dbReference>
<dbReference type="Gene3D" id="3.40.640.10">
    <property type="entry name" value="Type I PLP-dependent aspartate aminotransferase-like (Major domain)"/>
    <property type="match status" value="1"/>
</dbReference>
<dbReference type="PANTHER" id="PTHR43094">
    <property type="entry name" value="AMINOTRANSFERASE"/>
    <property type="match status" value="1"/>
</dbReference>
<protein>
    <submittedName>
        <fullName evidence="4">Aspartate aminotransferase family protein</fullName>
    </submittedName>
</protein>
<keyword evidence="2 3" id="KW-0663">Pyridoxal phosphate</keyword>
<proteinExistence type="inferred from homology"/>
<dbReference type="EMBL" id="BAAAPO010000042">
    <property type="protein sequence ID" value="GAA1801411.1"/>
    <property type="molecule type" value="Genomic_DNA"/>
</dbReference>